<evidence type="ECO:0000313" key="3">
    <source>
        <dbReference type="Proteomes" id="UP001218188"/>
    </source>
</evidence>
<feature type="signal peptide" evidence="1">
    <location>
        <begin position="1"/>
        <end position="28"/>
    </location>
</feature>
<comment type="caution">
    <text evidence="2">The sequence shown here is derived from an EMBL/GenBank/DDBJ whole genome shotgun (WGS) entry which is preliminary data.</text>
</comment>
<organism evidence="2 3">
    <name type="scientific">Mycena alexandri</name>
    <dbReference type="NCBI Taxonomy" id="1745969"/>
    <lineage>
        <taxon>Eukaryota</taxon>
        <taxon>Fungi</taxon>
        <taxon>Dikarya</taxon>
        <taxon>Basidiomycota</taxon>
        <taxon>Agaricomycotina</taxon>
        <taxon>Agaricomycetes</taxon>
        <taxon>Agaricomycetidae</taxon>
        <taxon>Agaricales</taxon>
        <taxon>Marasmiineae</taxon>
        <taxon>Mycenaceae</taxon>
        <taxon>Mycena</taxon>
    </lineage>
</organism>
<reference evidence="2" key="1">
    <citation type="submission" date="2023-03" db="EMBL/GenBank/DDBJ databases">
        <title>Massive genome expansion in bonnet fungi (Mycena s.s.) driven by repeated elements and novel gene families across ecological guilds.</title>
        <authorList>
            <consortium name="Lawrence Berkeley National Laboratory"/>
            <person name="Harder C.B."/>
            <person name="Miyauchi S."/>
            <person name="Viragh M."/>
            <person name="Kuo A."/>
            <person name="Thoen E."/>
            <person name="Andreopoulos B."/>
            <person name="Lu D."/>
            <person name="Skrede I."/>
            <person name="Drula E."/>
            <person name="Henrissat B."/>
            <person name="Morin E."/>
            <person name="Kohler A."/>
            <person name="Barry K."/>
            <person name="LaButti K."/>
            <person name="Morin E."/>
            <person name="Salamov A."/>
            <person name="Lipzen A."/>
            <person name="Mereny Z."/>
            <person name="Hegedus B."/>
            <person name="Baldrian P."/>
            <person name="Stursova M."/>
            <person name="Weitz H."/>
            <person name="Taylor A."/>
            <person name="Grigoriev I.V."/>
            <person name="Nagy L.G."/>
            <person name="Martin F."/>
            <person name="Kauserud H."/>
        </authorList>
    </citation>
    <scope>NUCLEOTIDE SEQUENCE</scope>
    <source>
        <strain evidence="2">CBHHK200</strain>
    </source>
</reference>
<gene>
    <name evidence="2" type="ORF">C8F04DRAFT_947579</name>
</gene>
<evidence type="ECO:0000313" key="2">
    <source>
        <dbReference type="EMBL" id="KAJ7041145.1"/>
    </source>
</evidence>
<keyword evidence="3" id="KW-1185">Reference proteome</keyword>
<evidence type="ECO:0000256" key="1">
    <source>
        <dbReference type="SAM" id="SignalP"/>
    </source>
</evidence>
<protein>
    <recommendedName>
        <fullName evidence="4">F-box domain-containing protein</fullName>
    </recommendedName>
</protein>
<dbReference type="EMBL" id="JARJCM010000018">
    <property type="protein sequence ID" value="KAJ7041145.1"/>
    <property type="molecule type" value="Genomic_DNA"/>
</dbReference>
<evidence type="ECO:0008006" key="4">
    <source>
        <dbReference type="Google" id="ProtNLM"/>
    </source>
</evidence>
<feature type="chain" id="PRO_5042230609" description="F-box domain-containing protein" evidence="1">
    <location>
        <begin position="29"/>
        <end position="272"/>
    </location>
</feature>
<keyword evidence="1" id="KW-0732">Signal</keyword>
<dbReference type="InterPro" id="IPR032675">
    <property type="entry name" value="LRR_dom_sf"/>
</dbReference>
<name>A0AAD6T8L9_9AGAR</name>
<dbReference type="Gene3D" id="3.80.10.10">
    <property type="entry name" value="Ribonuclease Inhibitor"/>
    <property type="match status" value="1"/>
</dbReference>
<accession>A0AAD6T8L9</accession>
<dbReference type="AlphaFoldDB" id="A0AAD6T8L9"/>
<dbReference type="Proteomes" id="UP001218188">
    <property type="component" value="Unassembled WGS sequence"/>
</dbReference>
<sequence length="272" mass="30560">MIGPFPSCRKPSWHFPYDLLCLILDLLANDKAALCRCCLVNWEFNRAGSRVLYSEIVLWPSFATRYLPRHRSPATLRMFKFCALEVGSSAVVLNSFQLSAGYLPHPPSLKAILEVIPAAIKTFETLQTVEIFPDSDHPFTEILTELESQPSLVNLRVNSACTDEASAPLLAKIEGLRQLELQRPTRAILQLFSDWLGRLASLEELHFTRDCGSITPGLLRSFIPLLANITGFSLGLSYSLTDDDLFSFLAQLPCLEKVQFRYYLACLLLSIM</sequence>
<dbReference type="SUPFAM" id="SSF52047">
    <property type="entry name" value="RNI-like"/>
    <property type="match status" value="1"/>
</dbReference>
<proteinExistence type="predicted"/>